<dbReference type="AlphaFoldDB" id="A0AB34J1Z0"/>
<evidence type="ECO:0000256" key="4">
    <source>
        <dbReference type="SAM" id="SignalP"/>
    </source>
</evidence>
<feature type="repeat" description="TPR" evidence="3">
    <location>
        <begin position="75"/>
        <end position="108"/>
    </location>
</feature>
<dbReference type="GO" id="GO:0035269">
    <property type="term" value="P:protein O-linked glycosylation via mannose"/>
    <property type="evidence" value="ECO:0007669"/>
    <property type="project" value="TreeGrafter"/>
</dbReference>
<feature type="repeat" description="TPR" evidence="3">
    <location>
        <begin position="145"/>
        <end position="178"/>
    </location>
</feature>
<reference evidence="5 6" key="1">
    <citation type="journal article" date="2024" name="Science">
        <title>Giant polyketide synthase enzymes in the biosynthesis of giant marine polyether toxins.</title>
        <authorList>
            <person name="Fallon T.R."/>
            <person name="Shende V.V."/>
            <person name="Wierzbicki I.H."/>
            <person name="Pendleton A.L."/>
            <person name="Watervoot N.F."/>
            <person name="Auber R.P."/>
            <person name="Gonzalez D.J."/>
            <person name="Wisecaver J.H."/>
            <person name="Moore B.S."/>
        </authorList>
    </citation>
    <scope>NUCLEOTIDE SEQUENCE [LARGE SCALE GENOMIC DNA]</scope>
    <source>
        <strain evidence="5 6">12B1</strain>
    </source>
</reference>
<sequence>MAHLRLLPHLLPLLLVALPFSAAQPTLEELHAALDLHPASASAHNNLAIGLKAAGRVREAIAFTSAALALDPTYARAYNSLGSAHLAAGDAAAAARALLAAVQLEPTLGAAYANLAEALRALGQSEAAATVLGQALEAGVGARSAAAYTNLGAALHASGRGGEAVEYLRTAVELSPAAAAAWINLAAALEAAGRLAEAEAACERGLELVPESVELHLNRGNVLRRGGRLREALGAYHTALELDGAGAHAALAYNNMAATLQAMGEARLAARAYEAAMQIAPHDAVARTNLDKLPVSPAYRSAAEAESRVLAHRAAVSMLAAAAALRAGRSPKRLGLPRGSLGAMLSPSLHAILRYLRRLETEQLASDAHAAAWAARAADVGDAIGAADHVTVGAFAWGGVWYHTFARVFAPPECRAALRDARAAGAHAVVLGSSLGFEAYFAALTFGVKTVGVELLCGLASLSETLRKAHGVPSQLAEFKCGDALSFQLPRKTALVYVDDTAWDAATIEQLARRLADKLHKGTIVIHNTAQGYDDPTAFRLIDAVSVGTSWDPAHTIYVHMKV</sequence>
<dbReference type="Proteomes" id="UP001515480">
    <property type="component" value="Unassembled WGS sequence"/>
</dbReference>
<dbReference type="PANTHER" id="PTHR44227">
    <property type="match status" value="1"/>
</dbReference>
<feature type="repeat" description="TPR" evidence="3">
    <location>
        <begin position="179"/>
        <end position="212"/>
    </location>
</feature>
<feature type="repeat" description="TPR" evidence="3">
    <location>
        <begin position="250"/>
        <end position="283"/>
    </location>
</feature>
<feature type="chain" id="PRO_5044279131" description="Protein O-GlcNAc transferase" evidence="4">
    <location>
        <begin position="24"/>
        <end position="563"/>
    </location>
</feature>
<dbReference type="Pfam" id="PF13181">
    <property type="entry name" value="TPR_8"/>
    <property type="match status" value="1"/>
</dbReference>
<dbReference type="Pfam" id="PF13432">
    <property type="entry name" value="TPR_16"/>
    <property type="match status" value="1"/>
</dbReference>
<evidence type="ECO:0000313" key="5">
    <source>
        <dbReference type="EMBL" id="KAL1511389.1"/>
    </source>
</evidence>
<feature type="signal peptide" evidence="4">
    <location>
        <begin position="1"/>
        <end position="23"/>
    </location>
</feature>
<dbReference type="InterPro" id="IPR029063">
    <property type="entry name" value="SAM-dependent_MTases_sf"/>
</dbReference>
<name>A0AB34J1Z0_PRYPA</name>
<dbReference type="SUPFAM" id="SSF53335">
    <property type="entry name" value="S-adenosyl-L-methionine-dependent methyltransferases"/>
    <property type="match status" value="1"/>
</dbReference>
<dbReference type="SMART" id="SM00028">
    <property type="entry name" value="TPR"/>
    <property type="match status" value="7"/>
</dbReference>
<keyword evidence="2 3" id="KW-0802">TPR repeat</keyword>
<keyword evidence="1" id="KW-0677">Repeat</keyword>
<dbReference type="Pfam" id="PF14559">
    <property type="entry name" value="TPR_19"/>
    <property type="match status" value="1"/>
</dbReference>
<gene>
    <name evidence="5" type="ORF">AB1Y20_006190</name>
</gene>
<keyword evidence="4" id="KW-0732">Signal</keyword>
<dbReference type="PANTHER" id="PTHR44227:SF3">
    <property type="entry name" value="PROTEIN O-MANNOSYL-TRANSFERASE TMTC4"/>
    <property type="match status" value="1"/>
</dbReference>
<proteinExistence type="predicted"/>
<protein>
    <recommendedName>
        <fullName evidence="7">Protein O-GlcNAc transferase</fullName>
    </recommendedName>
</protein>
<dbReference type="GO" id="GO:0005783">
    <property type="term" value="C:endoplasmic reticulum"/>
    <property type="evidence" value="ECO:0007669"/>
    <property type="project" value="TreeGrafter"/>
</dbReference>
<dbReference type="PROSITE" id="PS50005">
    <property type="entry name" value="TPR"/>
    <property type="match status" value="4"/>
</dbReference>
<dbReference type="GO" id="GO:0000030">
    <property type="term" value="F:mannosyltransferase activity"/>
    <property type="evidence" value="ECO:0007669"/>
    <property type="project" value="TreeGrafter"/>
</dbReference>
<dbReference type="Gene3D" id="3.40.50.150">
    <property type="entry name" value="Vaccinia Virus protein VP39"/>
    <property type="match status" value="1"/>
</dbReference>
<keyword evidence="6" id="KW-1185">Reference proteome</keyword>
<dbReference type="InterPro" id="IPR011990">
    <property type="entry name" value="TPR-like_helical_dom_sf"/>
</dbReference>
<organism evidence="5 6">
    <name type="scientific">Prymnesium parvum</name>
    <name type="common">Toxic golden alga</name>
    <dbReference type="NCBI Taxonomy" id="97485"/>
    <lineage>
        <taxon>Eukaryota</taxon>
        <taxon>Haptista</taxon>
        <taxon>Haptophyta</taxon>
        <taxon>Prymnesiophyceae</taxon>
        <taxon>Prymnesiales</taxon>
        <taxon>Prymnesiaceae</taxon>
        <taxon>Prymnesium</taxon>
    </lineage>
</organism>
<evidence type="ECO:0000313" key="6">
    <source>
        <dbReference type="Proteomes" id="UP001515480"/>
    </source>
</evidence>
<dbReference type="InterPro" id="IPR052346">
    <property type="entry name" value="O-mannosyl-transferase_TMTC"/>
</dbReference>
<dbReference type="Gene3D" id="1.25.40.10">
    <property type="entry name" value="Tetratricopeptide repeat domain"/>
    <property type="match status" value="4"/>
</dbReference>
<evidence type="ECO:0000256" key="2">
    <source>
        <dbReference type="ARBA" id="ARBA00022803"/>
    </source>
</evidence>
<evidence type="ECO:0008006" key="7">
    <source>
        <dbReference type="Google" id="ProtNLM"/>
    </source>
</evidence>
<accession>A0AB34J1Z0</accession>
<dbReference type="SUPFAM" id="SSF48452">
    <property type="entry name" value="TPR-like"/>
    <property type="match status" value="1"/>
</dbReference>
<dbReference type="EMBL" id="JBGBPQ010000014">
    <property type="protein sequence ID" value="KAL1511389.1"/>
    <property type="molecule type" value="Genomic_DNA"/>
</dbReference>
<dbReference type="InterPro" id="IPR019734">
    <property type="entry name" value="TPR_rpt"/>
</dbReference>
<evidence type="ECO:0000256" key="3">
    <source>
        <dbReference type="PROSITE-ProRule" id="PRU00339"/>
    </source>
</evidence>
<evidence type="ECO:0000256" key="1">
    <source>
        <dbReference type="ARBA" id="ARBA00022737"/>
    </source>
</evidence>
<dbReference type="GO" id="GO:0030968">
    <property type="term" value="P:endoplasmic reticulum unfolded protein response"/>
    <property type="evidence" value="ECO:0007669"/>
    <property type="project" value="TreeGrafter"/>
</dbReference>
<comment type="caution">
    <text evidence="5">The sequence shown here is derived from an EMBL/GenBank/DDBJ whole genome shotgun (WGS) entry which is preliminary data.</text>
</comment>